<feature type="domain" description="Helicase C-terminal" evidence="3">
    <location>
        <begin position="885"/>
        <end position="1042"/>
    </location>
</feature>
<protein>
    <submittedName>
        <fullName evidence="4">ATP-dependent helicase</fullName>
    </submittedName>
</protein>
<dbReference type="PROSITE" id="PS51192">
    <property type="entry name" value="HELICASE_ATP_BIND_1"/>
    <property type="match status" value="1"/>
</dbReference>
<dbReference type="InterPro" id="IPR014001">
    <property type="entry name" value="Helicase_ATP-bd"/>
</dbReference>
<accession>A0A8J3MTA6</accession>
<keyword evidence="4" id="KW-0347">Helicase</keyword>
<dbReference type="InterPro" id="IPR038718">
    <property type="entry name" value="SNF2-like_sf"/>
</dbReference>
<dbReference type="PROSITE" id="PS51194">
    <property type="entry name" value="HELICASE_CTER"/>
    <property type="match status" value="1"/>
</dbReference>
<dbReference type="GO" id="GO:0016787">
    <property type="term" value="F:hydrolase activity"/>
    <property type="evidence" value="ECO:0007669"/>
    <property type="project" value="UniProtKB-KW"/>
</dbReference>
<dbReference type="InterPro" id="IPR027417">
    <property type="entry name" value="P-loop_NTPase"/>
</dbReference>
<comment type="caution">
    <text evidence="4">The sequence shown here is derived from an EMBL/GenBank/DDBJ whole genome shotgun (WGS) entry which is preliminary data.</text>
</comment>
<dbReference type="RefSeq" id="WP_220195013.1">
    <property type="nucleotide sequence ID" value="NZ_BNJF01000001.1"/>
</dbReference>
<dbReference type="CDD" id="cd18793">
    <property type="entry name" value="SF2_C_SNF"/>
    <property type="match status" value="1"/>
</dbReference>
<dbReference type="Proteomes" id="UP000612362">
    <property type="component" value="Unassembled WGS sequence"/>
</dbReference>
<keyword evidence="4" id="KW-0547">Nucleotide-binding</keyword>
<dbReference type="Pfam" id="PF00271">
    <property type="entry name" value="Helicase_C"/>
    <property type="match status" value="1"/>
</dbReference>
<dbReference type="Pfam" id="PF00176">
    <property type="entry name" value="SNF2-rel_dom"/>
    <property type="match status" value="1"/>
</dbReference>
<proteinExistence type="predicted"/>
<dbReference type="SUPFAM" id="SSF52540">
    <property type="entry name" value="P-loop containing nucleoside triphosphate hydrolases"/>
    <property type="match status" value="2"/>
</dbReference>
<dbReference type="FunFam" id="3.40.50.300:FF:000533">
    <property type="entry name" value="Helicase, Snf2 family"/>
    <property type="match status" value="1"/>
</dbReference>
<dbReference type="PANTHER" id="PTHR10799">
    <property type="entry name" value="SNF2/RAD54 HELICASE FAMILY"/>
    <property type="match status" value="1"/>
</dbReference>
<dbReference type="Pfam" id="PF12419">
    <property type="entry name" value="DUF3670"/>
    <property type="match status" value="1"/>
</dbReference>
<dbReference type="InterPro" id="IPR001650">
    <property type="entry name" value="Helicase_C-like"/>
</dbReference>
<gene>
    <name evidence="4" type="ORF">KSX_38640</name>
</gene>
<sequence length="1059" mass="119500">MAVLHVTWQVGDGGRLYIWGERAQVTQTIEVTARGKLRPHPFSLLAVELDEQLAGMQVTPSGHRGAPDVLALLLPSSSRSPLPSPQLLLETPVEVRSQPQLRGWLIEALSFDAQAACDLLLSLPVNPPSSEDYNSYGSDTRFWMCAAQLALELVQHQSFLPAIHSRVNGRGDKQQVLAEASWDLALLPEDRERVSRLAAAMPPVCRALLVEEQREKLSAQDLLLHFLRVNVDALVRDGLQSMMGDQSRLKWGKSLPSQWLRALRMSQASPISASFEELRSFIDSISSWLRPVTQRAAFRSFRTCFRLEQPSSEEPEEENRESSEPVFPLWKLSFHLQANDDPSLLVPAEKAWQVGSDSLSLLNRSFERPQEALLSDLGAALRLYPTLAKGLRSARPSELALSTEEAYTFLRDAVPLLKAGGFGVLVPPWWGGRATRLSAKLRVRQQREQANNESQGYLSLDSILTYDWQVSVGGQVLNEQEFMDLVALKQPLVNVRGQWIELRPEEMETAASFFEKKLLHKKLKFGDLLRLEAGAEEHQELGLSLESIEVEGWLSETLKRLSGQTHLEPVPIPSTFQGQLRPYQVRGVSWLAFLKSLGLGACLADDMGLGKTASLIGLLLYERSRLTREKKPFSPTLIVCPMSIVGNWQRELQRFSPSLNVHVHHGADRFSGEEFVKQAHAHDVVLTTYALTLRDQELLTQINWENVVLDEAQNIKNDEAKQTQAIKKLKSHYRIALTGTPVENRLSELRSIIEFLNPGFLGSGKEFRQRYTIPIERYRDKERAQVLKQLVQPFVLRRVKTDKSIIQDLPEKMEMKVLCNLTQEQASLYEAVVKEMLEKIESAEGIERRGLILAALMRLKQVCNHPAQFMSDGSELARRSGKLSRLEEMLEEVLASGEKALIFTQFAEMGQLLRQHLQESFGREVLFLHGATPKKQRDQLVQRFQGEGEGAPIFLLSLKAGGVGLNLTEANHVFHFDRWWNPAVENQATDRAFRIGQRRNVQVHKFVCVGTLEERIDAMIEGKKELAENVIGNGENWLTEMSTKQLRELFVLGREAVGE</sequence>
<name>A0A8J3MTA6_9CHLR</name>
<evidence type="ECO:0000259" key="2">
    <source>
        <dbReference type="PROSITE" id="PS51192"/>
    </source>
</evidence>
<dbReference type="GO" id="GO:0005524">
    <property type="term" value="F:ATP binding"/>
    <property type="evidence" value="ECO:0007669"/>
    <property type="project" value="InterPro"/>
</dbReference>
<evidence type="ECO:0000313" key="5">
    <source>
        <dbReference type="Proteomes" id="UP000612362"/>
    </source>
</evidence>
<dbReference type="EMBL" id="BNJF01000001">
    <property type="protein sequence ID" value="GHO45701.1"/>
    <property type="molecule type" value="Genomic_DNA"/>
</dbReference>
<dbReference type="CDD" id="cd18012">
    <property type="entry name" value="DEXQc_arch_SWI2_SNF2"/>
    <property type="match status" value="1"/>
</dbReference>
<dbReference type="InterPro" id="IPR022138">
    <property type="entry name" value="DUF3670"/>
</dbReference>
<evidence type="ECO:0000256" key="1">
    <source>
        <dbReference type="ARBA" id="ARBA00022801"/>
    </source>
</evidence>
<evidence type="ECO:0000313" key="4">
    <source>
        <dbReference type="EMBL" id="GHO45701.1"/>
    </source>
</evidence>
<keyword evidence="1" id="KW-0378">Hydrolase</keyword>
<dbReference type="AlphaFoldDB" id="A0A8J3MTA6"/>
<keyword evidence="5" id="KW-1185">Reference proteome</keyword>
<dbReference type="InterPro" id="IPR049730">
    <property type="entry name" value="SNF2/RAD54-like_C"/>
</dbReference>
<dbReference type="Gene3D" id="3.40.50.300">
    <property type="entry name" value="P-loop containing nucleotide triphosphate hydrolases"/>
    <property type="match status" value="1"/>
</dbReference>
<reference evidence="4" key="1">
    <citation type="submission" date="2020-10" db="EMBL/GenBank/DDBJ databases">
        <title>Taxonomic study of unclassified bacteria belonging to the class Ktedonobacteria.</title>
        <authorList>
            <person name="Yabe S."/>
            <person name="Wang C.M."/>
            <person name="Zheng Y."/>
            <person name="Sakai Y."/>
            <person name="Cavaletti L."/>
            <person name="Monciardini P."/>
            <person name="Donadio S."/>
        </authorList>
    </citation>
    <scope>NUCLEOTIDE SEQUENCE</scope>
    <source>
        <strain evidence="4">SOSP1-1</strain>
    </source>
</reference>
<dbReference type="SMART" id="SM00487">
    <property type="entry name" value="DEXDc"/>
    <property type="match status" value="1"/>
</dbReference>
<organism evidence="4 5">
    <name type="scientific">Ktedonospora formicarum</name>
    <dbReference type="NCBI Taxonomy" id="2778364"/>
    <lineage>
        <taxon>Bacteria</taxon>
        <taxon>Bacillati</taxon>
        <taxon>Chloroflexota</taxon>
        <taxon>Ktedonobacteria</taxon>
        <taxon>Ktedonobacterales</taxon>
        <taxon>Ktedonobacteraceae</taxon>
        <taxon>Ktedonospora</taxon>
    </lineage>
</organism>
<dbReference type="InterPro" id="IPR000330">
    <property type="entry name" value="SNF2_N"/>
</dbReference>
<dbReference type="GO" id="GO:0004386">
    <property type="term" value="F:helicase activity"/>
    <property type="evidence" value="ECO:0007669"/>
    <property type="project" value="UniProtKB-KW"/>
</dbReference>
<feature type="domain" description="Helicase ATP-binding" evidence="2">
    <location>
        <begin position="592"/>
        <end position="759"/>
    </location>
</feature>
<dbReference type="Gene3D" id="3.40.50.10810">
    <property type="entry name" value="Tandem AAA-ATPase domain"/>
    <property type="match status" value="1"/>
</dbReference>
<keyword evidence="4" id="KW-0067">ATP-binding</keyword>
<dbReference type="SMART" id="SM00490">
    <property type="entry name" value="HELICc"/>
    <property type="match status" value="1"/>
</dbReference>
<evidence type="ECO:0000259" key="3">
    <source>
        <dbReference type="PROSITE" id="PS51194"/>
    </source>
</evidence>